<feature type="region of interest" description="Disordered" evidence="1">
    <location>
        <begin position="62"/>
        <end position="99"/>
    </location>
</feature>
<evidence type="ECO:0000256" key="1">
    <source>
        <dbReference type="SAM" id="MobiDB-lite"/>
    </source>
</evidence>
<proteinExistence type="predicted"/>
<dbReference type="EMBL" id="JAPFFJ010000006">
    <property type="protein sequence ID" value="KAJ6424516.1"/>
    <property type="molecule type" value="Genomic_DNA"/>
</dbReference>
<dbReference type="AlphaFoldDB" id="A0AAD6KJB4"/>
<evidence type="ECO:0000313" key="3">
    <source>
        <dbReference type="Proteomes" id="UP001162972"/>
    </source>
</evidence>
<reference evidence="2 3" key="1">
    <citation type="journal article" date="2023" name="Int. J. Mol. Sci.">
        <title>De Novo Assembly and Annotation of 11 Diverse Shrub Willow (Salix) Genomes Reveals Novel Gene Organization in Sex-Linked Regions.</title>
        <authorList>
            <person name="Hyden B."/>
            <person name="Feng K."/>
            <person name="Yates T.B."/>
            <person name="Jawdy S."/>
            <person name="Cereghino C."/>
            <person name="Smart L.B."/>
            <person name="Muchero W."/>
        </authorList>
    </citation>
    <scope>NUCLEOTIDE SEQUENCE [LARGE SCALE GENOMIC DNA]</scope>
    <source>
        <tissue evidence="2">Shoot tip</tissue>
    </source>
</reference>
<organism evidence="2 3">
    <name type="scientific">Salix udensis</name>
    <dbReference type="NCBI Taxonomy" id="889485"/>
    <lineage>
        <taxon>Eukaryota</taxon>
        <taxon>Viridiplantae</taxon>
        <taxon>Streptophyta</taxon>
        <taxon>Embryophyta</taxon>
        <taxon>Tracheophyta</taxon>
        <taxon>Spermatophyta</taxon>
        <taxon>Magnoliopsida</taxon>
        <taxon>eudicotyledons</taxon>
        <taxon>Gunneridae</taxon>
        <taxon>Pentapetalae</taxon>
        <taxon>rosids</taxon>
        <taxon>fabids</taxon>
        <taxon>Malpighiales</taxon>
        <taxon>Salicaceae</taxon>
        <taxon>Saliceae</taxon>
        <taxon>Salix</taxon>
    </lineage>
</organism>
<evidence type="ECO:0000313" key="2">
    <source>
        <dbReference type="EMBL" id="KAJ6424516.1"/>
    </source>
</evidence>
<comment type="caution">
    <text evidence="2">The sequence shown here is derived from an EMBL/GenBank/DDBJ whole genome shotgun (WGS) entry which is preliminary data.</text>
</comment>
<protein>
    <submittedName>
        <fullName evidence="2">Uncharacterized protein</fullName>
    </submittedName>
</protein>
<sequence>MISVLFLTPNTEACILQSTPDSKTYIAGIKIGKKEEGTTSIRGFGTSSGVVLELSAETQVLSGPVPPRFEDKENVSEATQQHLLHSRYTSQTGPKGRKRRESSLFFLDIREKWAGRRRENENETAEVELSKKRLLGKTHLVWRGSNGQKSLVL</sequence>
<keyword evidence="3" id="KW-1185">Reference proteome</keyword>
<gene>
    <name evidence="2" type="ORF">OIU84_025319</name>
</gene>
<feature type="compositionally biased region" description="Polar residues" evidence="1">
    <location>
        <begin position="76"/>
        <end position="93"/>
    </location>
</feature>
<name>A0AAD6KJB4_9ROSI</name>
<dbReference type="Proteomes" id="UP001162972">
    <property type="component" value="Chromosome 16"/>
</dbReference>
<accession>A0AAD6KJB4</accession>